<dbReference type="Proteomes" id="UP000292927">
    <property type="component" value="Unassembled WGS sequence"/>
</dbReference>
<dbReference type="Pfam" id="PF02518">
    <property type="entry name" value="HATPase_c"/>
    <property type="match status" value="1"/>
</dbReference>
<dbReference type="Pfam" id="PF06580">
    <property type="entry name" value="His_kinase"/>
    <property type="match status" value="1"/>
</dbReference>
<organism evidence="4 5">
    <name type="scientific">Cuneatibacter caecimuris</name>
    <dbReference type="NCBI Taxonomy" id="1796618"/>
    <lineage>
        <taxon>Bacteria</taxon>
        <taxon>Bacillati</taxon>
        <taxon>Bacillota</taxon>
        <taxon>Clostridia</taxon>
        <taxon>Lachnospirales</taxon>
        <taxon>Lachnospiraceae</taxon>
        <taxon>Cuneatibacter</taxon>
    </lineage>
</organism>
<comment type="caution">
    <text evidence="4">The sequence shown here is derived from an EMBL/GenBank/DDBJ whole genome shotgun (WGS) entry which is preliminary data.</text>
</comment>
<dbReference type="InterPro" id="IPR036890">
    <property type="entry name" value="HATPase_C_sf"/>
</dbReference>
<dbReference type="InterPro" id="IPR010559">
    <property type="entry name" value="Sig_transdc_His_kin_internal"/>
</dbReference>
<dbReference type="RefSeq" id="WP_130435397.1">
    <property type="nucleotide sequence ID" value="NZ_SGXF01000004.1"/>
</dbReference>
<dbReference type="OrthoDB" id="370211at2"/>
<dbReference type="GO" id="GO:0000155">
    <property type="term" value="F:phosphorelay sensor kinase activity"/>
    <property type="evidence" value="ECO:0007669"/>
    <property type="project" value="InterPro"/>
</dbReference>
<dbReference type="InterPro" id="IPR003594">
    <property type="entry name" value="HATPase_dom"/>
</dbReference>
<evidence type="ECO:0000313" key="5">
    <source>
        <dbReference type="Proteomes" id="UP000292927"/>
    </source>
</evidence>
<evidence type="ECO:0000259" key="2">
    <source>
        <dbReference type="Pfam" id="PF02518"/>
    </source>
</evidence>
<feature type="domain" description="Histidine kinase/HSP90-like ATPase" evidence="2">
    <location>
        <begin position="467"/>
        <end position="578"/>
    </location>
</feature>
<sequence length="597" mass="67957">MKHGSFTRKLILSYLVLAVIPLLVLLVIVVVNTTKSTEKSSQAKLDSAAALAEAQFNSLKDTMEFISLDVICRDGFIQMAKGLTYKNNTSYEENKYYQGLTASICTYSNVMSNYNLAYFNQEGHFITNEKYNNKYSFQFRLGQEQIDRLEWKEEADHNSGATILLPVSGDAVPEFGMEALTLVRAVRDPGKVVGYLAVQIRLEDLNYIFGIDELSDSEIMVQSGNRVIYATEGFPKQKYLQEGMRELKKDYLVASVLNPGSKITVTLASPMSLVYEIVIGTIFTFLLEGILLLALTVGGILVFSRQLSMPLVALKKEMQSTTLENLKSVTSRKPFERYEETRYLYEEFVRMRNRLDTMIQNEITLKTLHVRELLHSLQGQINPHFLYNTLNIIGIMGSENGDDRVYDACLKLSGLLRYFISDRNSTTATVREEMENTRIYLELMKLRFEDRITYELGCEEKVLEQPVLRLVMQPFVENIFEHAFDTGHVSIDVRIRGYEETGRWVISIEDNGAGMDPEVLSSLQEELRLAWDNTLEDGSGVRDGIGVGNTILRLKLFYNGDFDYIIENKPSGGFRVVLSAVMKECDEENERDQGTDY</sequence>
<keyword evidence="1" id="KW-0472">Membrane</keyword>
<dbReference type="AlphaFoldDB" id="A0A4Q7P2Y4"/>
<proteinExistence type="predicted"/>
<dbReference type="InterPro" id="IPR050640">
    <property type="entry name" value="Bact_2-comp_sensor_kinase"/>
</dbReference>
<evidence type="ECO:0000313" key="4">
    <source>
        <dbReference type="EMBL" id="RZS94273.1"/>
    </source>
</evidence>
<dbReference type="EMBL" id="SGXF01000004">
    <property type="protein sequence ID" value="RZS94273.1"/>
    <property type="molecule type" value="Genomic_DNA"/>
</dbReference>
<feature type="transmembrane region" description="Helical" evidence="1">
    <location>
        <begin position="277"/>
        <end position="303"/>
    </location>
</feature>
<dbReference type="GO" id="GO:0016020">
    <property type="term" value="C:membrane"/>
    <property type="evidence" value="ECO:0007669"/>
    <property type="project" value="InterPro"/>
</dbReference>
<dbReference type="PANTHER" id="PTHR34220">
    <property type="entry name" value="SENSOR HISTIDINE KINASE YPDA"/>
    <property type="match status" value="1"/>
</dbReference>
<gene>
    <name evidence="4" type="ORF">EV209_2113</name>
</gene>
<name>A0A4Q7P2Y4_9FIRM</name>
<feature type="transmembrane region" description="Helical" evidence="1">
    <location>
        <begin position="12"/>
        <end position="31"/>
    </location>
</feature>
<evidence type="ECO:0000259" key="3">
    <source>
        <dbReference type="Pfam" id="PF06580"/>
    </source>
</evidence>
<reference evidence="4 5" key="1">
    <citation type="submission" date="2019-02" db="EMBL/GenBank/DDBJ databases">
        <title>Genomic Encyclopedia of Type Strains, Phase IV (KMG-IV): sequencing the most valuable type-strain genomes for metagenomic binning, comparative biology and taxonomic classification.</title>
        <authorList>
            <person name="Goeker M."/>
        </authorList>
    </citation>
    <scope>NUCLEOTIDE SEQUENCE [LARGE SCALE GENOMIC DNA]</scope>
    <source>
        <strain evidence="4 5">DSM 29486</strain>
    </source>
</reference>
<dbReference type="SUPFAM" id="SSF55874">
    <property type="entry name" value="ATPase domain of HSP90 chaperone/DNA topoisomerase II/histidine kinase"/>
    <property type="match status" value="1"/>
</dbReference>
<keyword evidence="1" id="KW-1133">Transmembrane helix</keyword>
<keyword evidence="4" id="KW-0808">Transferase</keyword>
<evidence type="ECO:0000256" key="1">
    <source>
        <dbReference type="SAM" id="Phobius"/>
    </source>
</evidence>
<dbReference type="PANTHER" id="PTHR34220:SF7">
    <property type="entry name" value="SENSOR HISTIDINE KINASE YPDA"/>
    <property type="match status" value="1"/>
</dbReference>
<feature type="domain" description="Signal transduction histidine kinase internal region" evidence="3">
    <location>
        <begin position="374"/>
        <end position="452"/>
    </location>
</feature>
<dbReference type="Gene3D" id="3.30.565.10">
    <property type="entry name" value="Histidine kinase-like ATPase, C-terminal domain"/>
    <property type="match status" value="1"/>
</dbReference>
<accession>A0A4Q7P2Y4</accession>
<keyword evidence="4" id="KW-0418">Kinase</keyword>
<keyword evidence="1" id="KW-0812">Transmembrane</keyword>
<protein>
    <submittedName>
        <fullName evidence="4">Histidine kinase/DNA gyrase B/HSP90-like ATPase</fullName>
    </submittedName>
</protein>
<keyword evidence="5" id="KW-1185">Reference proteome</keyword>